<evidence type="ECO:0000313" key="2">
    <source>
        <dbReference type="Proteomes" id="UP000178406"/>
    </source>
</evidence>
<evidence type="ECO:0000313" key="1">
    <source>
        <dbReference type="EMBL" id="OGF73627.1"/>
    </source>
</evidence>
<dbReference type="PANTHER" id="PTHR32432:SF3">
    <property type="entry name" value="ETHANOLAMINE UTILIZATION PROTEIN EUTJ"/>
    <property type="match status" value="1"/>
</dbReference>
<sequence length="354" mass="39162">MIPAFLRLPVCALDISDRSYKYLLLKSRGNAFVVSDFGEGNLPAGIVENGEIYQRDTLITILRDLFVQKKIQFVSISLPEEKGFLKSIKMPTSVRANEVGSSLALQIEEHVPLPAAEVAFDYTLGGADDDHFDIVLRAFPRSILDSYLDIAAKAGALPVFVEPELDAMVRAVVPYSYAGTGMLIDWGATRASFAVFYRNVVRFAATAPVGGALVTAAIAKQMNVSAEEADRLKKTKGRLVVTQESMNNDKATQAIMPLINAILEETKRYLLYWQSHSENNSLPERIYLAGGDVNIRGLPEYFSAELGVSTIFANPWENISFPPFYLPELSWKDSLRFISTIGLCLQSAEECQFL</sequence>
<accession>A0A1F5WDF2</accession>
<protein>
    <recommendedName>
        <fullName evidence="3">SHS2 domain-containing protein</fullName>
    </recommendedName>
</protein>
<comment type="caution">
    <text evidence="1">The sequence shown here is derived from an EMBL/GenBank/DDBJ whole genome shotgun (WGS) entry which is preliminary data.</text>
</comment>
<reference evidence="1 2" key="1">
    <citation type="journal article" date="2016" name="Nat. Commun.">
        <title>Thousands of microbial genomes shed light on interconnected biogeochemical processes in an aquifer system.</title>
        <authorList>
            <person name="Anantharaman K."/>
            <person name="Brown C.T."/>
            <person name="Hug L.A."/>
            <person name="Sharon I."/>
            <person name="Castelle C.J."/>
            <person name="Probst A.J."/>
            <person name="Thomas B.C."/>
            <person name="Singh A."/>
            <person name="Wilkins M.J."/>
            <person name="Karaoz U."/>
            <person name="Brodie E.L."/>
            <person name="Williams K.H."/>
            <person name="Hubbard S.S."/>
            <person name="Banfield J.F."/>
        </authorList>
    </citation>
    <scope>NUCLEOTIDE SEQUENCE [LARGE SCALE GENOMIC DNA]</scope>
</reference>
<dbReference type="PANTHER" id="PTHR32432">
    <property type="entry name" value="CELL DIVISION PROTEIN FTSA-RELATED"/>
    <property type="match status" value="1"/>
</dbReference>
<dbReference type="Pfam" id="PF11104">
    <property type="entry name" value="PilM_2"/>
    <property type="match status" value="1"/>
</dbReference>
<gene>
    <name evidence="1" type="ORF">A3J56_00610</name>
</gene>
<name>A0A1F5WDF2_9BACT</name>
<dbReference type="Gene3D" id="3.30.1490.300">
    <property type="match status" value="1"/>
</dbReference>
<organism evidence="1 2">
    <name type="scientific">Candidatus Giovannonibacteria bacterium RIFCSPHIGHO2_02_FULL_46_20</name>
    <dbReference type="NCBI Taxonomy" id="1798338"/>
    <lineage>
        <taxon>Bacteria</taxon>
        <taxon>Candidatus Giovannoniibacteriota</taxon>
    </lineage>
</organism>
<dbReference type="SUPFAM" id="SSF53067">
    <property type="entry name" value="Actin-like ATPase domain"/>
    <property type="match status" value="2"/>
</dbReference>
<dbReference type="EMBL" id="MFHQ01000039">
    <property type="protein sequence ID" value="OGF73627.1"/>
    <property type="molecule type" value="Genomic_DNA"/>
</dbReference>
<evidence type="ECO:0008006" key="3">
    <source>
        <dbReference type="Google" id="ProtNLM"/>
    </source>
</evidence>
<dbReference type="STRING" id="1798338.A3J56_00610"/>
<dbReference type="Gene3D" id="3.30.420.40">
    <property type="match status" value="2"/>
</dbReference>
<dbReference type="CDD" id="cd24049">
    <property type="entry name" value="ASKHA_NBD_PilM"/>
    <property type="match status" value="1"/>
</dbReference>
<proteinExistence type="predicted"/>
<dbReference type="Proteomes" id="UP000178406">
    <property type="component" value="Unassembled WGS sequence"/>
</dbReference>
<dbReference type="AlphaFoldDB" id="A0A1F5WDF2"/>
<dbReference type="InterPro" id="IPR043129">
    <property type="entry name" value="ATPase_NBD"/>
</dbReference>
<dbReference type="InterPro" id="IPR050696">
    <property type="entry name" value="FtsA/MreB"/>
</dbReference>
<dbReference type="InterPro" id="IPR005883">
    <property type="entry name" value="PilM"/>
</dbReference>
<dbReference type="NCBIfam" id="TIGR01175">
    <property type="entry name" value="pilM"/>
    <property type="match status" value="1"/>
</dbReference>